<dbReference type="Proteomes" id="UP000189229">
    <property type="component" value="Unassembled WGS sequence"/>
</dbReference>
<reference evidence="1 2" key="1">
    <citation type="submission" date="2017-02" db="EMBL/GenBank/DDBJ databases">
        <title>Complete genome sequences of Mycobacterium kansasii strains isolated from rhesus macaques.</title>
        <authorList>
            <person name="Panda A."/>
            <person name="Nagaraj S."/>
            <person name="Zhao X."/>
            <person name="Tettelin H."/>
            <person name="Detolla L.J."/>
        </authorList>
    </citation>
    <scope>NUCLEOTIDE SEQUENCE [LARGE SCALE GENOMIC DNA]</scope>
    <source>
        <strain evidence="1 2">11-3813</strain>
    </source>
</reference>
<organism evidence="1 2">
    <name type="scientific">Mycobacterium kansasii</name>
    <dbReference type="NCBI Taxonomy" id="1768"/>
    <lineage>
        <taxon>Bacteria</taxon>
        <taxon>Bacillati</taxon>
        <taxon>Actinomycetota</taxon>
        <taxon>Actinomycetes</taxon>
        <taxon>Mycobacteriales</taxon>
        <taxon>Mycobacteriaceae</taxon>
        <taxon>Mycobacterium</taxon>
    </lineage>
</organism>
<proteinExistence type="predicted"/>
<comment type="caution">
    <text evidence="1">The sequence shown here is derived from an EMBL/GenBank/DDBJ whole genome shotgun (WGS) entry which is preliminary data.</text>
</comment>
<protein>
    <submittedName>
        <fullName evidence="1">Uncharacterized protein</fullName>
    </submittedName>
</protein>
<dbReference type="EMBL" id="MVBM01000002">
    <property type="protein sequence ID" value="OOK78892.1"/>
    <property type="molecule type" value="Genomic_DNA"/>
</dbReference>
<name>A0A1V3XIB0_MYCKA</name>
<evidence type="ECO:0000313" key="1">
    <source>
        <dbReference type="EMBL" id="OOK78892.1"/>
    </source>
</evidence>
<gene>
    <name evidence="1" type="ORF">BZL30_1693</name>
</gene>
<sequence>MGRATTAFATAPASLPVAVDALLARGARRLAIASWFLAPAC</sequence>
<accession>A0A1V3XIB0</accession>
<evidence type="ECO:0000313" key="2">
    <source>
        <dbReference type="Proteomes" id="UP000189229"/>
    </source>
</evidence>
<dbReference type="AlphaFoldDB" id="A0A1V3XIB0"/>